<accession>C6TAA5</accession>
<evidence type="ECO:0000313" key="2">
    <source>
        <dbReference type="EMBL" id="ACU18757.1"/>
    </source>
</evidence>
<dbReference type="AlphaFoldDB" id="C6TAA5"/>
<dbReference type="EMBL" id="BT094440">
    <property type="protein sequence ID" value="ACU18757.1"/>
    <property type="molecule type" value="mRNA"/>
</dbReference>
<proteinExistence type="evidence at transcript level"/>
<keyword evidence="1" id="KW-0812">Transmembrane</keyword>
<keyword evidence="1" id="KW-1133">Transmembrane helix</keyword>
<feature type="transmembrane region" description="Helical" evidence="1">
    <location>
        <begin position="199"/>
        <end position="218"/>
    </location>
</feature>
<reference evidence="2" key="1">
    <citation type="submission" date="2009-08" db="EMBL/GenBank/DDBJ databases">
        <authorList>
            <person name="Cheung F."/>
            <person name="Xiao Y."/>
            <person name="Chan A."/>
            <person name="Moskal W."/>
            <person name="Town C.D."/>
        </authorList>
    </citation>
    <scope>NUCLEOTIDE SEQUENCE</scope>
</reference>
<keyword evidence="1" id="KW-0472">Membrane</keyword>
<feature type="transmembrane region" description="Helical" evidence="1">
    <location>
        <begin position="168"/>
        <end position="187"/>
    </location>
</feature>
<organism evidence="2">
    <name type="scientific">Glycine max</name>
    <name type="common">Soybean</name>
    <name type="synonym">Glycine hispida</name>
    <dbReference type="NCBI Taxonomy" id="3847"/>
    <lineage>
        <taxon>Eukaryota</taxon>
        <taxon>Viridiplantae</taxon>
        <taxon>Streptophyta</taxon>
        <taxon>Embryophyta</taxon>
        <taxon>Tracheophyta</taxon>
        <taxon>Spermatophyta</taxon>
        <taxon>Magnoliopsida</taxon>
        <taxon>eudicotyledons</taxon>
        <taxon>Gunneridae</taxon>
        <taxon>Pentapetalae</taxon>
        <taxon>rosids</taxon>
        <taxon>fabids</taxon>
        <taxon>Fabales</taxon>
        <taxon>Fabaceae</taxon>
        <taxon>Papilionoideae</taxon>
        <taxon>50 kb inversion clade</taxon>
        <taxon>NPAAA clade</taxon>
        <taxon>indigoferoid/millettioid clade</taxon>
        <taxon>Phaseoleae</taxon>
        <taxon>Glycine</taxon>
        <taxon>Glycine subgen. Soja</taxon>
    </lineage>
</organism>
<name>C6TAA5_SOYBN</name>
<evidence type="ECO:0000256" key="1">
    <source>
        <dbReference type="SAM" id="Phobius"/>
    </source>
</evidence>
<sequence>MKIFSFVNQKLYLFPPVQNLFNVLHHDIFNFRNLSFHLSKLAYLFRMLNTVLHVLLQLRPEFLVQAVRSHGCCLSAAVFGHKVILHTLQKSHRHLSPNRFIRNNTISESVVDEVVEGVAVTVVGELVVGGRELLEALERDCVEVATEFSVLGENHRAARHERVDQRSLVLILSHLLLLLLLFSQICAFEPDFGNCVVCASVYLHSLLFLFFSFLFFPLREKEQRER</sequence>
<protein>
    <submittedName>
        <fullName evidence="2">Uncharacterized protein</fullName>
    </submittedName>
</protein>